<keyword evidence="4" id="KW-0804">Transcription</keyword>
<dbReference type="STRING" id="675864.SAMN04489747_1177"/>
<evidence type="ECO:0000313" key="7">
    <source>
        <dbReference type="Proteomes" id="UP000198546"/>
    </source>
</evidence>
<accession>A0A1G6VLT7</accession>
<dbReference type="InterPro" id="IPR005561">
    <property type="entry name" value="ANTAR"/>
</dbReference>
<dbReference type="GO" id="GO:0003723">
    <property type="term" value="F:RNA binding"/>
    <property type="evidence" value="ECO:0007669"/>
    <property type="project" value="InterPro"/>
</dbReference>
<reference evidence="6 7" key="1">
    <citation type="submission" date="2016-10" db="EMBL/GenBank/DDBJ databases">
        <authorList>
            <person name="de Groot N.N."/>
        </authorList>
    </citation>
    <scope>NUCLEOTIDE SEQUENCE [LARGE SCALE GENOMIC DNA]</scope>
    <source>
        <strain evidence="6 7">MON 2.2</strain>
    </source>
</reference>
<keyword evidence="7" id="KW-1185">Reference proteome</keyword>
<dbReference type="RefSeq" id="WP_157676995.1">
    <property type="nucleotide sequence ID" value="NZ_LT629688.1"/>
</dbReference>
<dbReference type="Pfam" id="PF03861">
    <property type="entry name" value="ANTAR"/>
    <property type="match status" value="1"/>
</dbReference>
<dbReference type="PROSITE" id="PS50921">
    <property type="entry name" value="ANTAR"/>
    <property type="match status" value="1"/>
</dbReference>
<evidence type="ECO:0000259" key="5">
    <source>
        <dbReference type="PROSITE" id="PS50921"/>
    </source>
</evidence>
<dbReference type="OrthoDB" id="3688893at2"/>
<name>A0A1G6VLT7_9ACTN</name>
<dbReference type="Gene3D" id="3.30.450.40">
    <property type="match status" value="1"/>
</dbReference>
<dbReference type="SUPFAM" id="SSF55781">
    <property type="entry name" value="GAF domain-like"/>
    <property type="match status" value="1"/>
</dbReference>
<dbReference type="Proteomes" id="UP000198546">
    <property type="component" value="Chromosome i"/>
</dbReference>
<evidence type="ECO:0000256" key="1">
    <source>
        <dbReference type="ARBA" id="ARBA00022679"/>
    </source>
</evidence>
<dbReference type="SUPFAM" id="SSF52172">
    <property type="entry name" value="CheY-like"/>
    <property type="match status" value="1"/>
</dbReference>
<dbReference type="Pfam" id="PF13185">
    <property type="entry name" value="GAF_2"/>
    <property type="match status" value="1"/>
</dbReference>
<dbReference type="EMBL" id="LT629688">
    <property type="protein sequence ID" value="SDD53806.1"/>
    <property type="molecule type" value="Genomic_DNA"/>
</dbReference>
<dbReference type="SMART" id="SM00065">
    <property type="entry name" value="GAF"/>
    <property type="match status" value="1"/>
</dbReference>
<proteinExistence type="predicted"/>
<dbReference type="GO" id="GO:0016301">
    <property type="term" value="F:kinase activity"/>
    <property type="evidence" value="ECO:0007669"/>
    <property type="project" value="UniProtKB-KW"/>
</dbReference>
<dbReference type="SMART" id="SM01012">
    <property type="entry name" value="ANTAR"/>
    <property type="match status" value="1"/>
</dbReference>
<keyword evidence="2" id="KW-0418">Kinase</keyword>
<dbReference type="InterPro" id="IPR036388">
    <property type="entry name" value="WH-like_DNA-bd_sf"/>
</dbReference>
<keyword evidence="3" id="KW-0805">Transcription regulation</keyword>
<dbReference type="AlphaFoldDB" id="A0A1G6VLT7"/>
<dbReference type="InterPro" id="IPR029016">
    <property type="entry name" value="GAF-like_dom_sf"/>
</dbReference>
<organism evidence="6 7">
    <name type="scientific">Auraticoccus monumenti</name>
    <dbReference type="NCBI Taxonomy" id="675864"/>
    <lineage>
        <taxon>Bacteria</taxon>
        <taxon>Bacillati</taxon>
        <taxon>Actinomycetota</taxon>
        <taxon>Actinomycetes</taxon>
        <taxon>Propionibacteriales</taxon>
        <taxon>Propionibacteriaceae</taxon>
        <taxon>Auraticoccus</taxon>
    </lineage>
</organism>
<dbReference type="InterPro" id="IPR012074">
    <property type="entry name" value="GAF_ANTAR"/>
</dbReference>
<dbReference type="InterPro" id="IPR011006">
    <property type="entry name" value="CheY-like_superfamily"/>
</dbReference>
<sequence length="233" mass="24593">MSIHRLVQEMAERVRQITEEPDDAARLQRAVTAAVELVAGCSSAGITVVEGQVVTTAAATDDVALQGDLLQHELGEGPCLDSLRHGPLVVSGDVAADRRWPAWAPSVHQLGVAATASLRLSGNGRTFGALTLYGGRRGALDGDDLAVACALATHISMMMASSHEIRHLGIALDSRTVIGQAQGLVMERYGLSAGEAFALLQRVSQHDNRKLFSIASELVSTRQLALVPQPSSD</sequence>
<evidence type="ECO:0000256" key="2">
    <source>
        <dbReference type="ARBA" id="ARBA00022777"/>
    </source>
</evidence>
<protein>
    <submittedName>
        <fullName evidence="6">GAF domain-containing protein</fullName>
    </submittedName>
</protein>
<feature type="domain" description="ANTAR" evidence="5">
    <location>
        <begin position="158"/>
        <end position="219"/>
    </location>
</feature>
<dbReference type="InterPro" id="IPR003018">
    <property type="entry name" value="GAF"/>
</dbReference>
<keyword evidence="1" id="KW-0808">Transferase</keyword>
<gene>
    <name evidence="6" type="ORF">SAMN04489747_1177</name>
</gene>
<dbReference type="PIRSF" id="PIRSF036625">
    <property type="entry name" value="GAF_ANTAR"/>
    <property type="match status" value="1"/>
</dbReference>
<evidence type="ECO:0000256" key="4">
    <source>
        <dbReference type="ARBA" id="ARBA00023163"/>
    </source>
</evidence>
<evidence type="ECO:0000313" key="6">
    <source>
        <dbReference type="EMBL" id="SDD53806.1"/>
    </source>
</evidence>
<evidence type="ECO:0000256" key="3">
    <source>
        <dbReference type="ARBA" id="ARBA00023015"/>
    </source>
</evidence>
<dbReference type="Gene3D" id="1.10.10.10">
    <property type="entry name" value="Winged helix-like DNA-binding domain superfamily/Winged helix DNA-binding domain"/>
    <property type="match status" value="1"/>
</dbReference>